<evidence type="ECO:0000313" key="5">
    <source>
        <dbReference type="EMBL" id="SFF55825.1"/>
    </source>
</evidence>
<keyword evidence="6" id="KW-1185">Reference proteome</keyword>
<dbReference type="InterPro" id="IPR051317">
    <property type="entry name" value="Gfo/Idh/MocA_oxidoreduct"/>
</dbReference>
<accession>A0A1I2JLP4</accession>
<evidence type="ECO:0000259" key="3">
    <source>
        <dbReference type="Pfam" id="PF01408"/>
    </source>
</evidence>
<feature type="domain" description="Gfo/Idh/MocA-like oxidoreductase N-terminal" evidence="3">
    <location>
        <begin position="12"/>
        <end position="129"/>
    </location>
</feature>
<dbReference type="InterPro" id="IPR004104">
    <property type="entry name" value="Gfo/Idh/MocA-like_OxRdtase_C"/>
</dbReference>
<evidence type="ECO:0000256" key="1">
    <source>
        <dbReference type="ARBA" id="ARBA00010928"/>
    </source>
</evidence>
<dbReference type="GO" id="GO:0000166">
    <property type="term" value="F:nucleotide binding"/>
    <property type="evidence" value="ECO:0007669"/>
    <property type="project" value="InterPro"/>
</dbReference>
<evidence type="ECO:0000256" key="2">
    <source>
        <dbReference type="ARBA" id="ARBA00023002"/>
    </source>
</evidence>
<protein>
    <submittedName>
        <fullName evidence="5">Predicted dehydrogenase</fullName>
    </submittedName>
</protein>
<organism evidence="5 6">
    <name type="scientific">Thermoflexibacter ruber</name>
    <dbReference type="NCBI Taxonomy" id="1003"/>
    <lineage>
        <taxon>Bacteria</taxon>
        <taxon>Pseudomonadati</taxon>
        <taxon>Bacteroidota</taxon>
        <taxon>Cytophagia</taxon>
        <taxon>Cytophagales</taxon>
        <taxon>Thermoflexibacteraceae</taxon>
        <taxon>Thermoflexibacter</taxon>
    </lineage>
</organism>
<dbReference type="STRING" id="1003.SAMN04488541_105710"/>
<dbReference type="Proteomes" id="UP000199513">
    <property type="component" value="Unassembled WGS sequence"/>
</dbReference>
<dbReference type="Gene3D" id="3.30.360.10">
    <property type="entry name" value="Dihydrodipicolinate Reductase, domain 2"/>
    <property type="match status" value="1"/>
</dbReference>
<proteinExistence type="inferred from homology"/>
<name>A0A1I2JLP4_9BACT</name>
<dbReference type="AlphaFoldDB" id="A0A1I2JLP4"/>
<sequence>MVFDMAENMKPIRVGLACYGMSGSIFHAPLLSVDKRFVISKIVERNTEKSRQKYPYVSVVKSFDEILKDESIDLVVVNTPNQFHFEQGKAVLMAGKHLILEKPVTNFSWEAQDLIELANAKNLIFSVFHNRRYDGDFKTIKSIVQNKLLGDLVVYEAHYDRFRNYIAANTWKEEEGVGSGIVYNLGSHLIDQALHLFGMPQSITAKIGKQRRGSQVDDFYEIYLDYQARANGLQVLLKSSYLVREATPKYLLHGSFGSFVKYGIDPQEEALNNGILPNTPHWGREDKQFWGKLNTEIAGLHYEGHIETLAGSYPDFYTNIYEAIREGKPLAIKAEDAYNTIKIIELAYQSNQEDKTIYL</sequence>
<reference evidence="5 6" key="1">
    <citation type="submission" date="2016-10" db="EMBL/GenBank/DDBJ databases">
        <authorList>
            <person name="de Groot N.N."/>
        </authorList>
    </citation>
    <scope>NUCLEOTIDE SEQUENCE [LARGE SCALE GENOMIC DNA]</scope>
    <source>
        <strain>GEY</strain>
        <strain evidence="6">DSM 9560</strain>
    </source>
</reference>
<dbReference type="EMBL" id="FONY01000057">
    <property type="protein sequence ID" value="SFF55825.1"/>
    <property type="molecule type" value="Genomic_DNA"/>
</dbReference>
<dbReference type="InterPro" id="IPR000683">
    <property type="entry name" value="Gfo/Idh/MocA-like_OxRdtase_N"/>
</dbReference>
<dbReference type="InterPro" id="IPR036291">
    <property type="entry name" value="NAD(P)-bd_dom_sf"/>
</dbReference>
<dbReference type="Pfam" id="PF02894">
    <property type="entry name" value="GFO_IDH_MocA_C"/>
    <property type="match status" value="1"/>
</dbReference>
<dbReference type="SUPFAM" id="SSF51735">
    <property type="entry name" value="NAD(P)-binding Rossmann-fold domains"/>
    <property type="match status" value="1"/>
</dbReference>
<dbReference type="GO" id="GO:0016491">
    <property type="term" value="F:oxidoreductase activity"/>
    <property type="evidence" value="ECO:0007669"/>
    <property type="project" value="UniProtKB-KW"/>
</dbReference>
<keyword evidence="2" id="KW-0560">Oxidoreductase</keyword>
<feature type="domain" description="Gfo/Idh/MocA-like oxidoreductase C-terminal" evidence="4">
    <location>
        <begin position="141"/>
        <end position="357"/>
    </location>
</feature>
<comment type="similarity">
    <text evidence="1">Belongs to the Gfo/Idh/MocA family.</text>
</comment>
<dbReference type="Gene3D" id="3.40.50.720">
    <property type="entry name" value="NAD(P)-binding Rossmann-like Domain"/>
    <property type="match status" value="1"/>
</dbReference>
<gene>
    <name evidence="5" type="ORF">SAMN04488541_105710</name>
</gene>
<evidence type="ECO:0000259" key="4">
    <source>
        <dbReference type="Pfam" id="PF02894"/>
    </source>
</evidence>
<dbReference type="PANTHER" id="PTHR43708">
    <property type="entry name" value="CONSERVED EXPRESSED OXIDOREDUCTASE (EUROFUNG)"/>
    <property type="match status" value="1"/>
</dbReference>
<dbReference type="Pfam" id="PF01408">
    <property type="entry name" value="GFO_IDH_MocA"/>
    <property type="match status" value="1"/>
</dbReference>
<evidence type="ECO:0000313" key="6">
    <source>
        <dbReference type="Proteomes" id="UP000199513"/>
    </source>
</evidence>
<dbReference type="PANTHER" id="PTHR43708:SF5">
    <property type="entry name" value="CONSERVED EXPRESSED OXIDOREDUCTASE (EUROFUNG)-RELATED"/>
    <property type="match status" value="1"/>
</dbReference>